<name>A0ABR1J1U8_9AGAR</name>
<evidence type="ECO:0000313" key="9">
    <source>
        <dbReference type="EMBL" id="KAK7444770.1"/>
    </source>
</evidence>
<dbReference type="EMBL" id="JBANRG010000049">
    <property type="protein sequence ID" value="KAK7444770.1"/>
    <property type="molecule type" value="Genomic_DNA"/>
</dbReference>
<evidence type="ECO:0000256" key="3">
    <source>
        <dbReference type="ARBA" id="ARBA00022729"/>
    </source>
</evidence>
<keyword evidence="3 7" id="KW-0732">Signal</keyword>
<feature type="signal peptide" evidence="7">
    <location>
        <begin position="1"/>
        <end position="20"/>
    </location>
</feature>
<dbReference type="Proteomes" id="UP001498398">
    <property type="component" value="Unassembled WGS sequence"/>
</dbReference>
<feature type="transmembrane region" description="Helical" evidence="6">
    <location>
        <begin position="181"/>
        <end position="200"/>
    </location>
</feature>
<feature type="compositionally biased region" description="Low complexity" evidence="5">
    <location>
        <begin position="130"/>
        <end position="171"/>
    </location>
</feature>
<evidence type="ECO:0000256" key="7">
    <source>
        <dbReference type="SAM" id="SignalP"/>
    </source>
</evidence>
<gene>
    <name evidence="9" type="ORF">VKT23_015087</name>
</gene>
<sequence>MIANKLAFVLSLALFGYVSAQDSSSAATSASGSSIPTSPAGISPCIIECVTTAATQNGCSSFTDIACVCSNTQFQQASLACLQANCTAADVAAATQLQQSQCSSASGSPTVTDSSTATGSGSGTQVPPNSSATSPASDSGSGASNSGASNTGSGTTSGTGAAETTSDTGSAVPLRSLSGPGVVWAGITGLVGVVLGGALVI</sequence>
<evidence type="ECO:0000259" key="8">
    <source>
        <dbReference type="PROSITE" id="PS52012"/>
    </source>
</evidence>
<reference evidence="9 10" key="1">
    <citation type="submission" date="2024-01" db="EMBL/GenBank/DDBJ databases">
        <title>A draft genome for the cacao thread blight pathogen Marasmiellus scandens.</title>
        <authorList>
            <person name="Baruah I.K."/>
            <person name="Leung J."/>
            <person name="Bukari Y."/>
            <person name="Amoako-Attah I."/>
            <person name="Meinhardt L.W."/>
            <person name="Bailey B.A."/>
            <person name="Cohen S.P."/>
        </authorList>
    </citation>
    <scope>NUCLEOTIDE SEQUENCE [LARGE SCALE GENOMIC DNA]</scope>
    <source>
        <strain evidence="9 10">GH-19</strain>
    </source>
</reference>
<comment type="caution">
    <text evidence="9">The sequence shown here is derived from an EMBL/GenBank/DDBJ whole genome shotgun (WGS) entry which is preliminary data.</text>
</comment>
<dbReference type="InterPro" id="IPR008427">
    <property type="entry name" value="Extracellular_membr_CFEM_dom"/>
</dbReference>
<dbReference type="PROSITE" id="PS52012">
    <property type="entry name" value="CFEM"/>
    <property type="match status" value="1"/>
</dbReference>
<dbReference type="SMART" id="SM00747">
    <property type="entry name" value="CFEM"/>
    <property type="match status" value="1"/>
</dbReference>
<evidence type="ECO:0000256" key="4">
    <source>
        <dbReference type="ARBA" id="ARBA00023157"/>
    </source>
</evidence>
<feature type="chain" id="PRO_5047169627" description="CFEM domain-containing protein" evidence="7">
    <location>
        <begin position="21"/>
        <end position="201"/>
    </location>
</feature>
<evidence type="ECO:0000256" key="5">
    <source>
        <dbReference type="SAM" id="MobiDB-lite"/>
    </source>
</evidence>
<protein>
    <recommendedName>
        <fullName evidence="8">CFEM domain-containing protein</fullName>
    </recommendedName>
</protein>
<accession>A0ABR1J1U8</accession>
<evidence type="ECO:0000313" key="10">
    <source>
        <dbReference type="Proteomes" id="UP001498398"/>
    </source>
</evidence>
<keyword evidence="4" id="KW-1015">Disulfide bond</keyword>
<evidence type="ECO:0000256" key="2">
    <source>
        <dbReference type="ARBA" id="ARBA00022525"/>
    </source>
</evidence>
<evidence type="ECO:0000256" key="6">
    <source>
        <dbReference type="SAM" id="Phobius"/>
    </source>
</evidence>
<keyword evidence="2" id="KW-0964">Secreted</keyword>
<proteinExistence type="predicted"/>
<keyword evidence="6" id="KW-0812">Transmembrane</keyword>
<keyword evidence="10" id="KW-1185">Reference proteome</keyword>
<organism evidence="9 10">
    <name type="scientific">Marasmiellus scandens</name>
    <dbReference type="NCBI Taxonomy" id="2682957"/>
    <lineage>
        <taxon>Eukaryota</taxon>
        <taxon>Fungi</taxon>
        <taxon>Dikarya</taxon>
        <taxon>Basidiomycota</taxon>
        <taxon>Agaricomycotina</taxon>
        <taxon>Agaricomycetes</taxon>
        <taxon>Agaricomycetidae</taxon>
        <taxon>Agaricales</taxon>
        <taxon>Marasmiineae</taxon>
        <taxon>Omphalotaceae</taxon>
        <taxon>Marasmiellus</taxon>
    </lineage>
</organism>
<comment type="subcellular location">
    <subcellularLocation>
        <location evidence="1">Secreted</location>
    </subcellularLocation>
</comment>
<evidence type="ECO:0000256" key="1">
    <source>
        <dbReference type="ARBA" id="ARBA00004613"/>
    </source>
</evidence>
<dbReference type="Pfam" id="PF05730">
    <property type="entry name" value="CFEM"/>
    <property type="match status" value="1"/>
</dbReference>
<keyword evidence="6" id="KW-0472">Membrane</keyword>
<feature type="region of interest" description="Disordered" evidence="5">
    <location>
        <begin position="103"/>
        <end position="172"/>
    </location>
</feature>
<keyword evidence="6" id="KW-1133">Transmembrane helix</keyword>
<feature type="domain" description="CFEM" evidence="8">
    <location>
        <begin position="17"/>
        <end position="128"/>
    </location>
</feature>